<keyword evidence="2" id="KW-1185">Reference proteome</keyword>
<reference evidence="2" key="1">
    <citation type="journal article" date="2019" name="Int. J. Syst. Evol. Microbiol.">
        <title>The Global Catalogue of Microorganisms (GCM) 10K type strain sequencing project: providing services to taxonomists for standard genome sequencing and annotation.</title>
        <authorList>
            <consortium name="The Broad Institute Genomics Platform"/>
            <consortium name="The Broad Institute Genome Sequencing Center for Infectious Disease"/>
            <person name="Wu L."/>
            <person name="Ma J."/>
        </authorList>
    </citation>
    <scope>NUCLEOTIDE SEQUENCE [LARGE SCALE GENOMIC DNA]</scope>
    <source>
        <strain evidence="2">CGMCC 4.1467</strain>
    </source>
</reference>
<dbReference type="Proteomes" id="UP001596472">
    <property type="component" value="Unassembled WGS sequence"/>
</dbReference>
<protein>
    <submittedName>
        <fullName evidence="1">Uncharacterized protein</fullName>
    </submittedName>
</protein>
<proteinExistence type="predicted"/>
<comment type="caution">
    <text evidence="1">The sequence shown here is derived from an EMBL/GenBank/DDBJ whole genome shotgun (WGS) entry which is preliminary data.</text>
</comment>
<dbReference type="RefSeq" id="WP_379715588.1">
    <property type="nucleotide sequence ID" value="NZ_JBHTBS010000013.1"/>
</dbReference>
<dbReference type="EMBL" id="JBHTBS010000013">
    <property type="protein sequence ID" value="MFC7339210.1"/>
    <property type="molecule type" value="Genomic_DNA"/>
</dbReference>
<gene>
    <name evidence="1" type="ORF">ACFQY0_18595</name>
</gene>
<name>A0ABW2LDK2_9BACT</name>
<evidence type="ECO:0000313" key="1">
    <source>
        <dbReference type="EMBL" id="MFC7339210.1"/>
    </source>
</evidence>
<evidence type="ECO:0000313" key="2">
    <source>
        <dbReference type="Proteomes" id="UP001596472"/>
    </source>
</evidence>
<sequence length="214" mass="24132">MKMKVFGTALLALIVVLVWLIASQRLPSKVSGDQYINLNVDGVQCIVAAFEIQPIWTFSSHVKKDPEKTDRWKSLVLVSQSDILKFFDNREASGMYGRVAITDQMIEEQRSYVIDRFGDQSHDLGVSKVFIVLDPSAQTAHLLVPIKGPQGDYFTSLEWINGDWYLVPGMGETAWAVLNAKKILKTSESQDIKKLPSEQIEPVMRKLSAAYLKR</sequence>
<accession>A0ABW2LDK2</accession>
<organism evidence="1 2">
    <name type="scientific">Haloferula chungangensis</name>
    <dbReference type="NCBI Taxonomy" id="1048331"/>
    <lineage>
        <taxon>Bacteria</taxon>
        <taxon>Pseudomonadati</taxon>
        <taxon>Verrucomicrobiota</taxon>
        <taxon>Verrucomicrobiia</taxon>
        <taxon>Verrucomicrobiales</taxon>
        <taxon>Verrucomicrobiaceae</taxon>
        <taxon>Haloferula</taxon>
    </lineage>
</organism>